<dbReference type="CDD" id="cd07761">
    <property type="entry name" value="CYTH-like_CthTTM-like"/>
    <property type="match status" value="1"/>
</dbReference>
<organism evidence="3 4">
    <name type="scientific">Neiella marina</name>
    <dbReference type="NCBI Taxonomy" id="508461"/>
    <lineage>
        <taxon>Bacteria</taxon>
        <taxon>Pseudomonadati</taxon>
        <taxon>Pseudomonadota</taxon>
        <taxon>Gammaproteobacteria</taxon>
        <taxon>Alteromonadales</taxon>
        <taxon>Echinimonadaceae</taxon>
        <taxon>Neiella</taxon>
    </lineage>
</organism>
<dbReference type="InterPro" id="IPR023577">
    <property type="entry name" value="CYTH_domain"/>
</dbReference>
<evidence type="ECO:0000313" key="4">
    <source>
        <dbReference type="Proteomes" id="UP000619743"/>
    </source>
</evidence>
<evidence type="ECO:0000313" key="3">
    <source>
        <dbReference type="EMBL" id="GGA77925.1"/>
    </source>
</evidence>
<proteinExistence type="predicted"/>
<dbReference type="PIRSF" id="PIRSF016487">
    <property type="entry name" value="CYTH_UCP016487"/>
    <property type="match status" value="1"/>
</dbReference>
<dbReference type="Pfam" id="PF01928">
    <property type="entry name" value="CYTH"/>
    <property type="match status" value="1"/>
</dbReference>
<feature type="domain" description="CYTH" evidence="2">
    <location>
        <begin position="4"/>
        <end position="159"/>
    </location>
</feature>
<dbReference type="Proteomes" id="UP000619743">
    <property type="component" value="Unassembled WGS sequence"/>
</dbReference>
<protein>
    <submittedName>
        <fullName evidence="3">Adenylate cyclase</fullName>
    </submittedName>
</protein>
<dbReference type="RefSeq" id="WP_087505533.1">
    <property type="nucleotide sequence ID" value="NZ_BMDX01000008.1"/>
</dbReference>
<dbReference type="EMBL" id="BMDX01000008">
    <property type="protein sequence ID" value="GGA77925.1"/>
    <property type="molecule type" value="Genomic_DNA"/>
</dbReference>
<reference evidence="4" key="1">
    <citation type="journal article" date="2019" name="Int. J. Syst. Evol. Microbiol.">
        <title>The Global Catalogue of Microorganisms (GCM) 10K type strain sequencing project: providing services to taxonomists for standard genome sequencing and annotation.</title>
        <authorList>
            <consortium name="The Broad Institute Genomics Platform"/>
            <consortium name="The Broad Institute Genome Sequencing Center for Infectious Disease"/>
            <person name="Wu L."/>
            <person name="Ma J."/>
        </authorList>
    </citation>
    <scope>NUCLEOTIDE SEQUENCE [LARGE SCALE GENOMIC DNA]</scope>
    <source>
        <strain evidence="4">CGMCC 1.10130</strain>
    </source>
</reference>
<comment type="caution">
    <text evidence="3">The sequence shown here is derived from an EMBL/GenBank/DDBJ whole genome shotgun (WGS) entry which is preliminary data.</text>
</comment>
<name>A0A8J2U5B9_9GAMM</name>
<dbReference type="SMART" id="SM01118">
    <property type="entry name" value="CYTH"/>
    <property type="match status" value="1"/>
</dbReference>
<evidence type="ECO:0000259" key="2">
    <source>
        <dbReference type="PROSITE" id="PS51707"/>
    </source>
</evidence>
<dbReference type="PANTHER" id="PTHR40114">
    <property type="entry name" value="SLR0698 PROTEIN"/>
    <property type="match status" value="1"/>
</dbReference>
<dbReference type="InterPro" id="IPR033469">
    <property type="entry name" value="CYTH-like_dom_sf"/>
</dbReference>
<dbReference type="PROSITE" id="PS51707">
    <property type="entry name" value="CYTH"/>
    <property type="match status" value="1"/>
</dbReference>
<dbReference type="AlphaFoldDB" id="A0A8J2U5B9"/>
<keyword evidence="4" id="KW-1185">Reference proteome</keyword>
<evidence type="ECO:0000256" key="1">
    <source>
        <dbReference type="PIRSR" id="PIRSR016487-1"/>
    </source>
</evidence>
<feature type="active site" description="Proton acceptor" evidence="1">
    <location>
        <position position="31"/>
    </location>
</feature>
<dbReference type="PANTHER" id="PTHR40114:SF1">
    <property type="entry name" value="SLR0698 PROTEIN"/>
    <property type="match status" value="1"/>
</dbReference>
<dbReference type="InterPro" id="IPR012042">
    <property type="entry name" value="NeuTTM/CthTTM-like"/>
</dbReference>
<gene>
    <name evidence="3" type="ORF">GCM10011369_19800</name>
</gene>
<dbReference type="SUPFAM" id="SSF55154">
    <property type="entry name" value="CYTH-like phosphatases"/>
    <property type="match status" value="1"/>
</dbReference>
<accession>A0A8J2U5B9</accession>
<dbReference type="OrthoDB" id="9805588at2"/>
<sequence>MTEKQEVERKFLVQQLPDLEQATKVRIRQGYITQTDDSVELRLRQKGDNYFLTLKSGDGLVRSENEISISAQQFDQLWPNTLGQRIEKVRWKGQISEQLQFELDVFEGSLAPLQLVEVEFSSVAQAEGFQVPDWFGDDVTLIKGYKNKALATQGIPSLL</sequence>
<dbReference type="Gene3D" id="2.40.320.10">
    <property type="entry name" value="Hypothetical Protein Pfu-838710-001"/>
    <property type="match status" value="1"/>
</dbReference>